<dbReference type="Pfam" id="PF01638">
    <property type="entry name" value="HxlR"/>
    <property type="match status" value="1"/>
</dbReference>
<dbReference type="OrthoDB" id="9792527at2"/>
<reference evidence="6" key="1">
    <citation type="submission" date="2018-09" db="EMBL/GenBank/DDBJ databases">
        <authorList>
            <person name="Zhu H."/>
        </authorList>
    </citation>
    <scope>NUCLEOTIDE SEQUENCE [LARGE SCALE GENOMIC DNA]</scope>
    <source>
        <strain evidence="6">K1W22B-1</strain>
    </source>
</reference>
<protein>
    <submittedName>
        <fullName evidence="5">Transcriptional regulator</fullName>
    </submittedName>
</protein>
<organism evidence="5 6">
    <name type="scientific">Nocardioides cavernaquae</name>
    <dbReference type="NCBI Taxonomy" id="2321396"/>
    <lineage>
        <taxon>Bacteria</taxon>
        <taxon>Bacillati</taxon>
        <taxon>Actinomycetota</taxon>
        <taxon>Actinomycetes</taxon>
        <taxon>Propionibacteriales</taxon>
        <taxon>Nocardioidaceae</taxon>
        <taxon>Nocardioides</taxon>
    </lineage>
</organism>
<name>A0A3A5H484_9ACTN</name>
<dbReference type="InterPro" id="IPR036390">
    <property type="entry name" value="WH_DNA-bd_sf"/>
</dbReference>
<evidence type="ECO:0000256" key="1">
    <source>
        <dbReference type="ARBA" id="ARBA00023015"/>
    </source>
</evidence>
<dbReference type="AlphaFoldDB" id="A0A3A5H484"/>
<gene>
    <name evidence="5" type="ORF">D4739_04470</name>
</gene>
<dbReference type="GO" id="GO:0003677">
    <property type="term" value="F:DNA binding"/>
    <property type="evidence" value="ECO:0007669"/>
    <property type="project" value="UniProtKB-KW"/>
</dbReference>
<comment type="caution">
    <text evidence="5">The sequence shown here is derived from an EMBL/GenBank/DDBJ whole genome shotgun (WGS) entry which is preliminary data.</text>
</comment>
<dbReference type="Proteomes" id="UP000276542">
    <property type="component" value="Unassembled WGS sequence"/>
</dbReference>
<keyword evidence="2" id="KW-0238">DNA-binding</keyword>
<feature type="domain" description="HTH hxlR-type" evidence="4">
    <location>
        <begin position="10"/>
        <end position="107"/>
    </location>
</feature>
<dbReference type="PANTHER" id="PTHR33204:SF18">
    <property type="entry name" value="TRANSCRIPTIONAL REGULATORY PROTEIN"/>
    <property type="match status" value="1"/>
</dbReference>
<proteinExistence type="predicted"/>
<evidence type="ECO:0000259" key="4">
    <source>
        <dbReference type="PROSITE" id="PS51118"/>
    </source>
</evidence>
<sequence length="168" mass="18637">MARSFEDQHCSVARTLDVVGDRWTSLIVRDVALGISRFDAIQRNLGLSRKVLTQRLQSLLDHEVIARTAYQDNPPRFDYTLTEKGNDLAMVVLALQQFGDRWSFAQEGPPVLWRHLGCGEISNPTVCCDKCGAPVRPGDAVPLKGPSFDEEAFPELGPAIDRIQALFG</sequence>
<dbReference type="InterPro" id="IPR002577">
    <property type="entry name" value="HTH_HxlR"/>
</dbReference>
<keyword evidence="1" id="KW-0805">Transcription regulation</keyword>
<dbReference type="SUPFAM" id="SSF46785">
    <property type="entry name" value="Winged helix' DNA-binding domain"/>
    <property type="match status" value="1"/>
</dbReference>
<accession>A0A3A5H484</accession>
<evidence type="ECO:0000313" key="6">
    <source>
        <dbReference type="Proteomes" id="UP000276542"/>
    </source>
</evidence>
<evidence type="ECO:0000256" key="3">
    <source>
        <dbReference type="ARBA" id="ARBA00023163"/>
    </source>
</evidence>
<dbReference type="InterPro" id="IPR036388">
    <property type="entry name" value="WH-like_DNA-bd_sf"/>
</dbReference>
<dbReference type="PROSITE" id="PS51118">
    <property type="entry name" value="HTH_HXLR"/>
    <property type="match status" value="1"/>
</dbReference>
<keyword evidence="6" id="KW-1185">Reference proteome</keyword>
<keyword evidence="3" id="KW-0804">Transcription</keyword>
<evidence type="ECO:0000256" key="2">
    <source>
        <dbReference type="ARBA" id="ARBA00023125"/>
    </source>
</evidence>
<dbReference type="RefSeq" id="WP_120059446.1">
    <property type="nucleotide sequence ID" value="NZ_QYRP01000002.1"/>
</dbReference>
<dbReference type="Gene3D" id="1.10.10.10">
    <property type="entry name" value="Winged helix-like DNA-binding domain superfamily/Winged helix DNA-binding domain"/>
    <property type="match status" value="1"/>
</dbReference>
<evidence type="ECO:0000313" key="5">
    <source>
        <dbReference type="EMBL" id="RJS45546.1"/>
    </source>
</evidence>
<dbReference type="PANTHER" id="PTHR33204">
    <property type="entry name" value="TRANSCRIPTIONAL REGULATOR, MARR FAMILY"/>
    <property type="match status" value="1"/>
</dbReference>
<dbReference type="EMBL" id="QYRP01000002">
    <property type="protein sequence ID" value="RJS45546.1"/>
    <property type="molecule type" value="Genomic_DNA"/>
</dbReference>